<dbReference type="EMBL" id="JBEWTB010000002">
    <property type="protein sequence ID" value="MET4755328.1"/>
    <property type="molecule type" value="Genomic_DNA"/>
</dbReference>
<feature type="coiled-coil region" evidence="1">
    <location>
        <begin position="251"/>
        <end position="292"/>
    </location>
</feature>
<sequence length="492" mass="55028">MDITACTRTASLPESWQPLNVAAKRSFVGHAVDIITGGFSSLLQQLNHYLPANKAIETAFSITPVIGPVSRMILQENRLAREVTDLQQANHKVLTEAGSLINTMEPDQAINRVRDQARKVDSMADSHELNARSGSSVTASAAAAGLPLLGTFIIGAPLSLLSSAINYALHSLACDQVNASEARLASEEKQISQRLSEQADRWQQDKDRRDKQKASNLRVFAGRKKAEEKLKASQHDLKIDQLNQTTLNQLYAELEQSHSETLHQLEQKAAELAQAEKKLLHLQRKLNRATVSTQHLQAKAFEAEEALNCALTTSQARQESLERSLSTLRKKRWQLAAELALSKNQCSELSTQLDTAQQLCQRKSTGLKLARKKTTQLETELNEASERLSQKTADSEKMLEEMKKLEALQAQTARERDLEAELTNNALSDNRQMAKAIEDYSRQHDADVEEIETFSRLLYEADTQKSDLRQKVAELEQQLKEADELLFELNPT</sequence>
<gene>
    <name evidence="3" type="ORF">V5J35_000520</name>
</gene>
<dbReference type="RefSeq" id="WP_354009764.1">
    <property type="nucleotide sequence ID" value="NZ_JBEWTA010000001.1"/>
</dbReference>
<feature type="coiled-coil region" evidence="1">
    <location>
        <begin position="367"/>
        <end position="425"/>
    </location>
</feature>
<feature type="compositionally biased region" description="Basic and acidic residues" evidence="2">
    <location>
        <begin position="195"/>
        <end position="213"/>
    </location>
</feature>
<dbReference type="GO" id="GO:0004527">
    <property type="term" value="F:exonuclease activity"/>
    <property type="evidence" value="ECO:0007669"/>
    <property type="project" value="UniProtKB-KW"/>
</dbReference>
<comment type="caution">
    <text evidence="3">The sequence shown here is derived from an EMBL/GenBank/DDBJ whole genome shotgun (WGS) entry which is preliminary data.</text>
</comment>
<reference evidence="3 4" key="1">
    <citation type="submission" date="2024-06" db="EMBL/GenBank/DDBJ databases">
        <title>Genomic Encyclopedia of Type Strains, Phase V (KMG-V): Genome sequencing to study the core and pangenomes of soil and plant-associated prokaryotes.</title>
        <authorList>
            <person name="Whitman W."/>
        </authorList>
    </citation>
    <scope>NUCLEOTIDE SEQUENCE [LARGE SCALE GENOMIC DNA]</scope>
    <source>
        <strain evidence="3 4">NE40</strain>
    </source>
</reference>
<evidence type="ECO:0000256" key="1">
    <source>
        <dbReference type="SAM" id="Coils"/>
    </source>
</evidence>
<keyword evidence="3" id="KW-0378">Hydrolase</keyword>
<keyword evidence="4" id="KW-1185">Reference proteome</keyword>
<evidence type="ECO:0000256" key="2">
    <source>
        <dbReference type="SAM" id="MobiDB-lite"/>
    </source>
</evidence>
<feature type="region of interest" description="Disordered" evidence="2">
    <location>
        <begin position="195"/>
        <end position="214"/>
    </location>
</feature>
<dbReference type="Proteomes" id="UP001549366">
    <property type="component" value="Unassembled WGS sequence"/>
</dbReference>
<keyword evidence="3" id="KW-0269">Exonuclease</keyword>
<organism evidence="3 4">
    <name type="scientific">Endozoicomonas lisbonensis</name>
    <dbReference type="NCBI Taxonomy" id="3120522"/>
    <lineage>
        <taxon>Bacteria</taxon>
        <taxon>Pseudomonadati</taxon>
        <taxon>Pseudomonadota</taxon>
        <taxon>Gammaproteobacteria</taxon>
        <taxon>Oceanospirillales</taxon>
        <taxon>Endozoicomonadaceae</taxon>
        <taxon>Endozoicomonas</taxon>
    </lineage>
</organism>
<protein>
    <submittedName>
        <fullName evidence="3">DNA repair exonuclease SbcCD ATPase subunit</fullName>
    </submittedName>
</protein>
<evidence type="ECO:0000313" key="3">
    <source>
        <dbReference type="EMBL" id="MET4755328.1"/>
    </source>
</evidence>
<evidence type="ECO:0000313" key="4">
    <source>
        <dbReference type="Proteomes" id="UP001549366"/>
    </source>
</evidence>
<keyword evidence="3" id="KW-0540">Nuclease</keyword>
<name>A0ABV2SC39_9GAMM</name>
<proteinExistence type="predicted"/>
<feature type="coiled-coil region" evidence="1">
    <location>
        <begin position="458"/>
        <end position="485"/>
    </location>
</feature>
<keyword evidence="1" id="KW-0175">Coiled coil</keyword>
<accession>A0ABV2SC39</accession>